<dbReference type="Proteomes" id="UP000013840">
    <property type="component" value="Unassembled WGS sequence"/>
</dbReference>
<dbReference type="Pfam" id="PF14112">
    <property type="entry name" value="DUF4284"/>
    <property type="match status" value="1"/>
</dbReference>
<evidence type="ECO:0000313" key="1">
    <source>
        <dbReference type="EMBL" id="EOL45078.1"/>
    </source>
</evidence>
<dbReference type="STRING" id="317735.RU98_GL002966"/>
<evidence type="ECO:0000313" key="2">
    <source>
        <dbReference type="Proteomes" id="UP000013840"/>
    </source>
</evidence>
<gene>
    <name evidence="1" type="ORF">UC7_01884</name>
</gene>
<dbReference type="RefSeq" id="WP_010771993.1">
    <property type="nucleotide sequence ID" value="NZ_KB946334.1"/>
</dbReference>
<evidence type="ECO:0008006" key="3">
    <source>
        <dbReference type="Google" id="ProtNLM"/>
    </source>
</evidence>
<sequence>MADKNDVSLWLGNFSDKEALDKYVEVSYTEEGDSIPSQFEKDYKLGYYDRDLIERDWIPVKNKNIRELLEGFSYDEQLIPQFKNQETIYNSILLVYNYSYNKEEDKRISIVNQNYQINFVGVASYLDE</sequence>
<dbReference type="InterPro" id="IPR025560">
    <property type="entry name" value="Imm22"/>
</dbReference>
<dbReference type="AlphaFoldDB" id="R3TVA2"/>
<comment type="caution">
    <text evidence="1">The sequence shown here is derived from an EMBL/GenBank/DDBJ whole genome shotgun (WGS) entry which is preliminary data.</text>
</comment>
<protein>
    <recommendedName>
        <fullName evidence="3">Immunity protein 22</fullName>
    </recommendedName>
</protein>
<accession>R3TVA2</accession>
<dbReference type="PATRIC" id="fig|1158612.3.peg.1860"/>
<reference evidence="1 2" key="1">
    <citation type="submission" date="2013-02" db="EMBL/GenBank/DDBJ databases">
        <title>The Genome Sequence of Enterococcus caccae BAA-1240.</title>
        <authorList>
            <consortium name="The Broad Institute Genome Sequencing Platform"/>
            <consortium name="The Broad Institute Genome Sequencing Center for Infectious Disease"/>
            <person name="Earl A.M."/>
            <person name="Gilmore M.S."/>
            <person name="Lebreton F."/>
            <person name="Walker B."/>
            <person name="Young S.K."/>
            <person name="Zeng Q."/>
            <person name="Gargeya S."/>
            <person name="Fitzgerald M."/>
            <person name="Haas B."/>
            <person name="Abouelleil A."/>
            <person name="Alvarado L."/>
            <person name="Arachchi H.M."/>
            <person name="Berlin A.M."/>
            <person name="Chapman S.B."/>
            <person name="Dewar J."/>
            <person name="Goldberg J."/>
            <person name="Griggs A."/>
            <person name="Gujja S."/>
            <person name="Hansen M."/>
            <person name="Howarth C."/>
            <person name="Imamovic A."/>
            <person name="Larimer J."/>
            <person name="McCowan C."/>
            <person name="Murphy C."/>
            <person name="Neiman D."/>
            <person name="Pearson M."/>
            <person name="Priest M."/>
            <person name="Roberts A."/>
            <person name="Saif S."/>
            <person name="Shea T."/>
            <person name="Sisk P."/>
            <person name="Sykes S."/>
            <person name="Wortman J."/>
            <person name="Nusbaum C."/>
            <person name="Birren B."/>
        </authorList>
    </citation>
    <scope>NUCLEOTIDE SEQUENCE [LARGE SCALE GENOMIC DNA]</scope>
    <source>
        <strain evidence="1 2">ATCC BAA-1240</strain>
    </source>
</reference>
<keyword evidence="2" id="KW-1185">Reference proteome</keyword>
<proteinExistence type="predicted"/>
<organism evidence="1 2">
    <name type="scientific">Enterococcus caccae ATCC BAA-1240</name>
    <dbReference type="NCBI Taxonomy" id="1158612"/>
    <lineage>
        <taxon>Bacteria</taxon>
        <taxon>Bacillati</taxon>
        <taxon>Bacillota</taxon>
        <taxon>Bacilli</taxon>
        <taxon>Lactobacillales</taxon>
        <taxon>Enterococcaceae</taxon>
        <taxon>Enterococcus</taxon>
    </lineage>
</organism>
<dbReference type="eggNOG" id="ENOG5033C67">
    <property type="taxonomic scope" value="Bacteria"/>
</dbReference>
<name>R3TVA2_9ENTE</name>
<dbReference type="EMBL" id="AJAU01000018">
    <property type="protein sequence ID" value="EOL45078.1"/>
    <property type="molecule type" value="Genomic_DNA"/>
</dbReference>
<dbReference type="OrthoDB" id="2222217at2"/>